<sequence length="407" mass="45247">MASLKLKPHSRYSSYDTRSSTSSHFSDPSSSTEQLNKQLKLNSSSSSSSSKALVVKSSKPSDLSSHAKSKPSNPNLATMVKKFMEKKPSSSSSSSSKAVKMVIPSDVIAEDLKRTARKGTSFKGLHKKLFGTGNGNETTGFDSKKKKEVKALTEVKENTRTLAMVLRSERELLGMNKDQEMEISQLKFMLEEKSTEVEKLKDLCLKQREEIKALKSAILFPDVLNSQLQGLLEKQNSELKQAKQLIPTLQRQVTSLTGQLQYLAEDLAEVKADKHSARACFQHHGSSPRTPIYDLEQASNSLDFSSGDPTTPGSPDDMFLKDVNPCLTPYCAKSKSKEFEAMGYDSPDDEFLFENNMEIGFNARGRKMSKSSDCCQNENTGSTMARVARRSDETKCTYGKQMHHKLF</sequence>
<feature type="compositionally biased region" description="Low complexity" evidence="2">
    <location>
        <begin position="11"/>
        <end position="58"/>
    </location>
</feature>
<dbReference type="Proteomes" id="UP000737018">
    <property type="component" value="Unassembled WGS sequence"/>
</dbReference>
<gene>
    <name evidence="3" type="ORF">CMV_000980</name>
</gene>
<dbReference type="AlphaFoldDB" id="A0A8J4RLP5"/>
<dbReference type="EMBL" id="JRKL02000055">
    <property type="protein sequence ID" value="KAF3975786.1"/>
    <property type="molecule type" value="Genomic_DNA"/>
</dbReference>
<evidence type="ECO:0000256" key="2">
    <source>
        <dbReference type="SAM" id="MobiDB-lite"/>
    </source>
</evidence>
<feature type="coiled-coil region" evidence="1">
    <location>
        <begin position="183"/>
        <end position="252"/>
    </location>
</feature>
<proteinExistence type="predicted"/>
<feature type="compositionally biased region" description="Polar residues" evidence="2">
    <location>
        <begin position="60"/>
        <end position="76"/>
    </location>
</feature>
<feature type="compositionally biased region" description="Basic residues" evidence="2">
    <location>
        <begin position="1"/>
        <end position="10"/>
    </location>
</feature>
<reference evidence="3" key="1">
    <citation type="submission" date="2020-03" db="EMBL/GenBank/DDBJ databases">
        <title>Castanea mollissima Vanexum genome sequencing.</title>
        <authorList>
            <person name="Staton M."/>
        </authorList>
    </citation>
    <scope>NUCLEOTIDE SEQUENCE</scope>
    <source>
        <tissue evidence="3">Leaf</tissue>
    </source>
</reference>
<dbReference type="PANTHER" id="PTHR35493">
    <property type="entry name" value="STRUCTURAL MAINTENANCE OF CHROMOSOMES PROTEIN"/>
    <property type="match status" value="1"/>
</dbReference>
<accession>A0A8J4RLP5</accession>
<evidence type="ECO:0000313" key="3">
    <source>
        <dbReference type="EMBL" id="KAF3975786.1"/>
    </source>
</evidence>
<comment type="caution">
    <text evidence="3">The sequence shown here is derived from an EMBL/GenBank/DDBJ whole genome shotgun (WGS) entry which is preliminary data.</text>
</comment>
<protein>
    <submittedName>
        <fullName evidence="3">Uncharacterized protein</fullName>
    </submittedName>
</protein>
<evidence type="ECO:0000256" key="1">
    <source>
        <dbReference type="SAM" id="Coils"/>
    </source>
</evidence>
<name>A0A8J4RLP5_9ROSI</name>
<evidence type="ECO:0000313" key="4">
    <source>
        <dbReference type="Proteomes" id="UP000737018"/>
    </source>
</evidence>
<organism evidence="3 4">
    <name type="scientific">Castanea mollissima</name>
    <name type="common">Chinese chestnut</name>
    <dbReference type="NCBI Taxonomy" id="60419"/>
    <lineage>
        <taxon>Eukaryota</taxon>
        <taxon>Viridiplantae</taxon>
        <taxon>Streptophyta</taxon>
        <taxon>Embryophyta</taxon>
        <taxon>Tracheophyta</taxon>
        <taxon>Spermatophyta</taxon>
        <taxon>Magnoliopsida</taxon>
        <taxon>eudicotyledons</taxon>
        <taxon>Gunneridae</taxon>
        <taxon>Pentapetalae</taxon>
        <taxon>rosids</taxon>
        <taxon>fabids</taxon>
        <taxon>Fagales</taxon>
        <taxon>Fagaceae</taxon>
        <taxon>Castanea</taxon>
    </lineage>
</organism>
<keyword evidence="1" id="KW-0175">Coiled coil</keyword>
<feature type="region of interest" description="Disordered" evidence="2">
    <location>
        <begin position="1"/>
        <end position="76"/>
    </location>
</feature>
<dbReference type="OrthoDB" id="760436at2759"/>
<dbReference type="PANTHER" id="PTHR35493:SF1">
    <property type="entry name" value="STRUCTURAL MAINTENANCE OF CHROMOSOMES PROTEIN"/>
    <property type="match status" value="1"/>
</dbReference>
<keyword evidence="4" id="KW-1185">Reference proteome</keyword>